<organism evidence="1 2">
    <name type="scientific">Diplocloster agilis</name>
    <dbReference type="NCBI Taxonomy" id="2850323"/>
    <lineage>
        <taxon>Bacteria</taxon>
        <taxon>Bacillati</taxon>
        <taxon>Bacillota</taxon>
        <taxon>Clostridia</taxon>
        <taxon>Lachnospirales</taxon>
        <taxon>Lachnospiraceae</taxon>
        <taxon>Diplocloster</taxon>
    </lineage>
</organism>
<evidence type="ECO:0000313" key="2">
    <source>
        <dbReference type="Proteomes" id="UP000712157"/>
    </source>
</evidence>
<keyword evidence="2" id="KW-1185">Reference proteome</keyword>
<evidence type="ECO:0008006" key="3">
    <source>
        <dbReference type="Google" id="ProtNLM"/>
    </source>
</evidence>
<sequence length="320" mass="36803">MNTTDNIGTNRNYKDRLFRLLFADKKNGLELYNALNHTAYDNTEDLEIHTLEDVIWMKMKNDVAYLVRDILTLYEHQSTVNPNLPVRGLLYFSDMFRGILQGKHLYGTKLIMLPTPVYIVFYNGDREIGEVQWLKLSDAFIHGNEQSKMELQVQVLNINYGHNKQLMERCPTLKEYAILVGAIKTYCREMSFEESVKRAIDECIANGVLRDFLMIRRAEVMNSLLTEYDEERVLADIGQERYEDGKSDGIAEGIAIGKTEGIAEGILELLNIQGMVPEKLEITIRTETDLKTLKGWLKLAAMTDSVETFQNQMDKIPDTK</sequence>
<dbReference type="EMBL" id="JAHQCW010000021">
    <property type="protein sequence ID" value="MBU9737461.1"/>
    <property type="molecule type" value="Genomic_DNA"/>
</dbReference>
<accession>A0A949NEP6</accession>
<dbReference type="Proteomes" id="UP000712157">
    <property type="component" value="Unassembled WGS sequence"/>
</dbReference>
<name>A0A949NEP6_9FIRM</name>
<dbReference type="RefSeq" id="WP_238721987.1">
    <property type="nucleotide sequence ID" value="NZ_JAHQCW010000021.1"/>
</dbReference>
<reference evidence="1" key="1">
    <citation type="submission" date="2021-06" db="EMBL/GenBank/DDBJ databases">
        <title>Description of novel taxa of the family Lachnospiraceae.</title>
        <authorList>
            <person name="Chaplin A.V."/>
            <person name="Sokolova S.R."/>
            <person name="Pikina A.P."/>
            <person name="Korzhanova M."/>
            <person name="Belova V."/>
            <person name="Korostin D."/>
            <person name="Efimov B.A."/>
        </authorList>
    </citation>
    <scope>NUCLEOTIDE SEQUENCE</scope>
    <source>
        <strain evidence="1">ASD5720</strain>
    </source>
</reference>
<dbReference type="AlphaFoldDB" id="A0A949NEP6"/>
<proteinExistence type="predicted"/>
<evidence type="ECO:0000313" key="1">
    <source>
        <dbReference type="EMBL" id="MBU9737461.1"/>
    </source>
</evidence>
<gene>
    <name evidence="1" type="ORF">KTH89_13005</name>
</gene>
<comment type="caution">
    <text evidence="1">The sequence shown here is derived from an EMBL/GenBank/DDBJ whole genome shotgun (WGS) entry which is preliminary data.</text>
</comment>
<protein>
    <recommendedName>
        <fullName evidence="3">Transposase</fullName>
    </recommendedName>
</protein>